<dbReference type="Proteomes" id="UP001496720">
    <property type="component" value="Unassembled WGS sequence"/>
</dbReference>
<dbReference type="EC" id="2.4.-.-" evidence="3"/>
<sequence length="301" mass="32148">MTSVEVPRPTGPDEALVSVIVPARDAAATLGRQLDALAVQDHTGPWEVIVVDDGSSDGTAAVAEAHRSALPALRVVRAEGGGGVNGARNLGCRHSDGTLLLFCDADDIVAPTWMSAMVAALGTAGAVGGALERHTLNGAVALAARPPAAVPSLADSFAFLPYPWGANCGVRREVWERLGGFDPAFTYGSDDVEFFWRAQLSGAALAFAADAVVLYRLRDRVRDMARQYFRYGRSHPLLYRRFAADGMPRSSSGEAIREWARLLLRAGAVFGPEAARAQWAVRGALRAGRLLGSLRHRTRYL</sequence>
<dbReference type="InterPro" id="IPR001173">
    <property type="entry name" value="Glyco_trans_2-like"/>
</dbReference>
<reference evidence="3 4" key="1">
    <citation type="submission" date="2024-06" db="EMBL/GenBank/DDBJ databases">
        <title>The Natural Products Discovery Center: Release of the First 8490 Sequenced Strains for Exploring Actinobacteria Biosynthetic Diversity.</title>
        <authorList>
            <person name="Kalkreuter E."/>
            <person name="Kautsar S.A."/>
            <person name="Yang D."/>
            <person name="Bader C.D."/>
            <person name="Teijaro C.N."/>
            <person name="Fluegel L."/>
            <person name="Davis C.M."/>
            <person name="Simpson J.R."/>
            <person name="Lauterbach L."/>
            <person name="Steele A.D."/>
            <person name="Gui C."/>
            <person name="Meng S."/>
            <person name="Li G."/>
            <person name="Viehrig K."/>
            <person name="Ye F."/>
            <person name="Su P."/>
            <person name="Kiefer A.F."/>
            <person name="Nichols A."/>
            <person name="Cepeda A.J."/>
            <person name="Yan W."/>
            <person name="Fan B."/>
            <person name="Jiang Y."/>
            <person name="Adhikari A."/>
            <person name="Zheng C.-J."/>
            <person name="Schuster L."/>
            <person name="Cowan T.M."/>
            <person name="Smanski M.J."/>
            <person name="Chevrette M.G."/>
            <person name="De Carvalho L.P.S."/>
            <person name="Shen B."/>
        </authorList>
    </citation>
    <scope>NUCLEOTIDE SEQUENCE [LARGE SCALE GENOMIC DNA]</scope>
    <source>
        <strain evidence="3 4">NPDC001615</strain>
    </source>
</reference>
<keyword evidence="4" id="KW-1185">Reference proteome</keyword>
<evidence type="ECO:0000313" key="4">
    <source>
        <dbReference type="Proteomes" id="UP001496720"/>
    </source>
</evidence>
<feature type="domain" description="Glycosyltransferase 2-like" evidence="2">
    <location>
        <begin position="163"/>
        <end position="234"/>
    </location>
</feature>
<feature type="domain" description="Glycosyltransferase 2-like" evidence="1">
    <location>
        <begin position="18"/>
        <end position="135"/>
    </location>
</feature>
<evidence type="ECO:0000259" key="1">
    <source>
        <dbReference type="Pfam" id="PF00535"/>
    </source>
</evidence>
<dbReference type="InterPro" id="IPR029044">
    <property type="entry name" value="Nucleotide-diphossugar_trans"/>
</dbReference>
<organism evidence="3 4">
    <name type="scientific">Streptomyces violaceorubidus</name>
    <dbReference type="NCBI Taxonomy" id="284042"/>
    <lineage>
        <taxon>Bacteria</taxon>
        <taxon>Bacillati</taxon>
        <taxon>Actinomycetota</taxon>
        <taxon>Actinomycetes</taxon>
        <taxon>Kitasatosporales</taxon>
        <taxon>Streptomycetaceae</taxon>
        <taxon>Streptomyces</taxon>
    </lineage>
</organism>
<dbReference type="SUPFAM" id="SSF53448">
    <property type="entry name" value="Nucleotide-diphospho-sugar transferases"/>
    <property type="match status" value="1"/>
</dbReference>
<keyword evidence="3" id="KW-0808">Transferase</keyword>
<dbReference type="CDD" id="cd00761">
    <property type="entry name" value="Glyco_tranf_GTA_type"/>
    <property type="match status" value="1"/>
</dbReference>
<dbReference type="EMBL" id="JBEOZY010000055">
    <property type="protein sequence ID" value="MER6169072.1"/>
    <property type="molecule type" value="Genomic_DNA"/>
</dbReference>
<dbReference type="PANTHER" id="PTHR43685:SF12">
    <property type="entry name" value="GLYCOSYL TRANSFERASE FAMILY 2"/>
    <property type="match status" value="1"/>
</dbReference>
<evidence type="ECO:0000259" key="2">
    <source>
        <dbReference type="Pfam" id="PF13632"/>
    </source>
</evidence>
<dbReference type="RefSeq" id="WP_352150283.1">
    <property type="nucleotide sequence ID" value="NZ_JBEOZY010000055.1"/>
</dbReference>
<keyword evidence="3" id="KW-0328">Glycosyltransferase</keyword>
<proteinExistence type="predicted"/>
<evidence type="ECO:0000313" key="3">
    <source>
        <dbReference type="EMBL" id="MER6169072.1"/>
    </source>
</evidence>
<dbReference type="GO" id="GO:0016757">
    <property type="term" value="F:glycosyltransferase activity"/>
    <property type="evidence" value="ECO:0007669"/>
    <property type="project" value="UniProtKB-KW"/>
</dbReference>
<dbReference type="Pfam" id="PF00535">
    <property type="entry name" value="Glycos_transf_2"/>
    <property type="match status" value="1"/>
</dbReference>
<comment type="caution">
    <text evidence="3">The sequence shown here is derived from an EMBL/GenBank/DDBJ whole genome shotgun (WGS) entry which is preliminary data.</text>
</comment>
<dbReference type="Pfam" id="PF13632">
    <property type="entry name" value="Glyco_trans_2_3"/>
    <property type="match status" value="1"/>
</dbReference>
<accession>A0ABV1T520</accession>
<name>A0ABV1T520_9ACTN</name>
<dbReference type="PANTHER" id="PTHR43685">
    <property type="entry name" value="GLYCOSYLTRANSFERASE"/>
    <property type="match status" value="1"/>
</dbReference>
<dbReference type="InterPro" id="IPR050834">
    <property type="entry name" value="Glycosyltransf_2"/>
</dbReference>
<protein>
    <submittedName>
        <fullName evidence="3">Glycosyltransferase family A protein</fullName>
        <ecNumber evidence="3">2.4.-.-</ecNumber>
    </submittedName>
</protein>
<dbReference type="Gene3D" id="3.90.550.10">
    <property type="entry name" value="Spore Coat Polysaccharide Biosynthesis Protein SpsA, Chain A"/>
    <property type="match status" value="1"/>
</dbReference>
<gene>
    <name evidence="3" type="ORF">ABT188_31715</name>
</gene>